<dbReference type="EMBL" id="JBAPLU010000001">
    <property type="protein sequence ID" value="MEI4270164.1"/>
    <property type="molecule type" value="Genomic_DNA"/>
</dbReference>
<dbReference type="Proteomes" id="UP001361570">
    <property type="component" value="Unassembled WGS sequence"/>
</dbReference>
<accession>A0ABU8DN03</accession>
<protein>
    <submittedName>
        <fullName evidence="2">DUF4229 domain-containing protein</fullName>
    </submittedName>
</protein>
<organism evidence="2 3">
    <name type="scientific">Klenkia sesuvii</name>
    <dbReference type="NCBI Taxonomy" id="3103137"/>
    <lineage>
        <taxon>Bacteria</taxon>
        <taxon>Bacillati</taxon>
        <taxon>Actinomycetota</taxon>
        <taxon>Actinomycetes</taxon>
        <taxon>Geodermatophilales</taxon>
        <taxon>Geodermatophilaceae</taxon>
        <taxon>Klenkia</taxon>
    </lineage>
</organism>
<dbReference type="Pfam" id="PF14012">
    <property type="entry name" value="DUF4229"/>
    <property type="match status" value="1"/>
</dbReference>
<feature type="region of interest" description="Disordered" evidence="1">
    <location>
        <begin position="1"/>
        <end position="24"/>
    </location>
</feature>
<sequence>MAEASEMAAPSEPNRPVGPTGGPASAPSVWPLLALYTLGRIALAAALVALLWVLGLGSFPGLLFGLLLSMPLSFVLLKPLRERLTEAMAARSVTRRAAKQDLRARLKGTDDPVS</sequence>
<dbReference type="InterPro" id="IPR025323">
    <property type="entry name" value="DUF4229"/>
</dbReference>
<keyword evidence="3" id="KW-1185">Reference proteome</keyword>
<reference evidence="2 3" key="1">
    <citation type="submission" date="2024-03" db="EMBL/GenBank/DDBJ databases">
        <title>Draft genome sequence of Klenkia sp. LSe6-5.</title>
        <authorList>
            <person name="Duangmal K."/>
            <person name="Chantavorakit T."/>
        </authorList>
    </citation>
    <scope>NUCLEOTIDE SEQUENCE [LARGE SCALE GENOMIC DNA]</scope>
    <source>
        <strain evidence="2 3">LSe6-5</strain>
    </source>
</reference>
<gene>
    <name evidence="2" type="ORF">TEK04_00370</name>
</gene>
<proteinExistence type="predicted"/>
<evidence type="ECO:0000313" key="2">
    <source>
        <dbReference type="EMBL" id="MEI4270164.1"/>
    </source>
</evidence>
<evidence type="ECO:0000256" key="1">
    <source>
        <dbReference type="SAM" id="MobiDB-lite"/>
    </source>
</evidence>
<comment type="caution">
    <text evidence="2">The sequence shown here is derived from an EMBL/GenBank/DDBJ whole genome shotgun (WGS) entry which is preliminary data.</text>
</comment>
<name>A0ABU8DN03_9ACTN</name>
<evidence type="ECO:0000313" key="3">
    <source>
        <dbReference type="Proteomes" id="UP001361570"/>
    </source>
</evidence>
<feature type="compositionally biased region" description="Low complexity" evidence="1">
    <location>
        <begin position="1"/>
        <end position="12"/>
    </location>
</feature>
<dbReference type="RefSeq" id="WP_336402298.1">
    <property type="nucleotide sequence ID" value="NZ_JBAPLU010000001.1"/>
</dbReference>